<reference evidence="1 2" key="1">
    <citation type="submission" date="2021-10" db="EMBL/GenBank/DDBJ databases">
        <title>Anaerobic single-cell dispensing facilitates the cultivation of human gut bacteria.</title>
        <authorList>
            <person name="Afrizal A."/>
        </authorList>
    </citation>
    <scope>NUCLEOTIDE SEQUENCE [LARGE SCALE GENOMIC DNA]</scope>
    <source>
        <strain evidence="1 2">CLA-AA-H200</strain>
    </source>
</reference>
<accession>A0ABS8FSF3</accession>
<gene>
    <name evidence="1" type="ORF">LKD70_00650</name>
</gene>
<dbReference type="Proteomes" id="UP001198151">
    <property type="component" value="Unassembled WGS sequence"/>
</dbReference>
<proteinExistence type="predicted"/>
<keyword evidence="2" id="KW-1185">Reference proteome</keyword>
<evidence type="ECO:0000313" key="2">
    <source>
        <dbReference type="Proteomes" id="UP001198151"/>
    </source>
</evidence>
<organism evidence="1 2">
    <name type="scientific">Ruminococcus turbiniformis</name>
    <dbReference type="NCBI Taxonomy" id="2881258"/>
    <lineage>
        <taxon>Bacteria</taxon>
        <taxon>Bacillati</taxon>
        <taxon>Bacillota</taxon>
        <taxon>Clostridia</taxon>
        <taxon>Eubacteriales</taxon>
        <taxon>Oscillospiraceae</taxon>
        <taxon>Ruminococcus</taxon>
    </lineage>
</organism>
<comment type="caution">
    <text evidence="1">The sequence shown here is derived from an EMBL/GenBank/DDBJ whole genome shotgun (WGS) entry which is preliminary data.</text>
</comment>
<evidence type="ECO:0008006" key="3">
    <source>
        <dbReference type="Google" id="ProtNLM"/>
    </source>
</evidence>
<sequence length="96" mass="10829">MCQPSASIRKIICDTDAYLDITWFISTVEDVRDTVKYMQQEVINELVEAFPAMTSEGRSLPVALSDISDASGSRFIIIIDEWDALLYESSKQKMMG</sequence>
<dbReference type="EMBL" id="JAJEQX010000001">
    <property type="protein sequence ID" value="MCC2252963.1"/>
    <property type="molecule type" value="Genomic_DNA"/>
</dbReference>
<name>A0ABS8FSF3_9FIRM</name>
<protein>
    <recommendedName>
        <fullName evidence="3">AAA-ATPase-like domain-containing protein</fullName>
    </recommendedName>
</protein>
<evidence type="ECO:0000313" key="1">
    <source>
        <dbReference type="EMBL" id="MCC2252963.1"/>
    </source>
</evidence>
<dbReference type="RefSeq" id="WP_227706237.1">
    <property type="nucleotide sequence ID" value="NZ_JAJEQX010000001.1"/>
</dbReference>